<evidence type="ECO:0000313" key="13">
    <source>
        <dbReference type="Proteomes" id="UP000324358"/>
    </source>
</evidence>
<name>A0A5D0R308_9FLAO</name>
<evidence type="ECO:0000256" key="3">
    <source>
        <dbReference type="ARBA" id="ARBA00022533"/>
    </source>
</evidence>
<dbReference type="Pfam" id="PF03477">
    <property type="entry name" value="ATP-cone"/>
    <property type="match status" value="1"/>
</dbReference>
<dbReference type="EC" id="1.17.4.1" evidence="2 10"/>
<dbReference type="InterPro" id="IPR039718">
    <property type="entry name" value="Rrm1"/>
</dbReference>
<dbReference type="GO" id="GO:0009263">
    <property type="term" value="P:deoxyribonucleotide biosynthetic process"/>
    <property type="evidence" value="ECO:0007669"/>
    <property type="project" value="UniProtKB-KW"/>
</dbReference>
<evidence type="ECO:0000256" key="1">
    <source>
        <dbReference type="ARBA" id="ARBA00010406"/>
    </source>
</evidence>
<dbReference type="GO" id="GO:0005524">
    <property type="term" value="F:ATP binding"/>
    <property type="evidence" value="ECO:0007669"/>
    <property type="project" value="UniProtKB-UniRule"/>
</dbReference>
<evidence type="ECO:0000256" key="8">
    <source>
        <dbReference type="ARBA" id="ARBA00047754"/>
    </source>
</evidence>
<evidence type="ECO:0000256" key="9">
    <source>
        <dbReference type="PROSITE-ProRule" id="PRU00492"/>
    </source>
</evidence>
<dbReference type="FunFam" id="3.20.70.20:FF:000010">
    <property type="entry name" value="Ribonucleoside-diphosphate reductase"/>
    <property type="match status" value="1"/>
</dbReference>
<dbReference type="Gene3D" id="3.20.70.20">
    <property type="match status" value="1"/>
</dbReference>
<evidence type="ECO:0000256" key="7">
    <source>
        <dbReference type="ARBA" id="ARBA00023116"/>
    </source>
</evidence>
<dbReference type="InterPro" id="IPR008926">
    <property type="entry name" value="RNR_R1-su_N"/>
</dbReference>
<keyword evidence="7 10" id="KW-0215">Deoxyribonucleotide synthesis</keyword>
<protein>
    <recommendedName>
        <fullName evidence="2 10">Ribonucleoside-diphosphate reductase</fullName>
        <ecNumber evidence="2 10">1.17.4.1</ecNumber>
    </recommendedName>
</protein>
<dbReference type="PANTHER" id="PTHR11573:SF6">
    <property type="entry name" value="RIBONUCLEOSIDE-DIPHOSPHATE REDUCTASE LARGE SUBUNIT"/>
    <property type="match status" value="1"/>
</dbReference>
<keyword evidence="6 10" id="KW-0560">Oxidoreductase</keyword>
<dbReference type="CDD" id="cd01679">
    <property type="entry name" value="RNR_I"/>
    <property type="match status" value="1"/>
</dbReference>
<dbReference type="PRINTS" id="PR01183">
    <property type="entry name" value="RIBORDTASEM1"/>
</dbReference>
<evidence type="ECO:0000313" key="12">
    <source>
        <dbReference type="EMBL" id="TYB75409.1"/>
    </source>
</evidence>
<evidence type="ECO:0000256" key="6">
    <source>
        <dbReference type="ARBA" id="ARBA00023002"/>
    </source>
</evidence>
<evidence type="ECO:0000259" key="11">
    <source>
        <dbReference type="PROSITE" id="PS51161"/>
    </source>
</evidence>
<evidence type="ECO:0000256" key="4">
    <source>
        <dbReference type="ARBA" id="ARBA00022741"/>
    </source>
</evidence>
<comment type="caution">
    <text evidence="12">The sequence shown here is derived from an EMBL/GenBank/DDBJ whole genome shotgun (WGS) entry which is preliminary data.</text>
</comment>
<dbReference type="SUPFAM" id="SSF48168">
    <property type="entry name" value="R1 subunit of ribonucleotide reductase, N-terminal domain"/>
    <property type="match status" value="1"/>
</dbReference>
<keyword evidence="13" id="KW-1185">Reference proteome</keyword>
<proteinExistence type="inferred from homology"/>
<reference evidence="12 13" key="1">
    <citation type="submission" date="2019-08" db="EMBL/GenBank/DDBJ databases">
        <title>Genomes of Antarctic Bizionia species.</title>
        <authorList>
            <person name="Bowman J.P."/>
        </authorList>
    </citation>
    <scope>NUCLEOTIDE SEQUENCE [LARGE SCALE GENOMIC DNA]</scope>
    <source>
        <strain evidence="12 13">APA-1</strain>
    </source>
</reference>
<dbReference type="AlphaFoldDB" id="A0A5D0R308"/>
<dbReference type="InterPro" id="IPR013346">
    <property type="entry name" value="NrdE_NrdA_C"/>
</dbReference>
<dbReference type="OrthoDB" id="9762933at2"/>
<evidence type="ECO:0000256" key="5">
    <source>
        <dbReference type="ARBA" id="ARBA00022840"/>
    </source>
</evidence>
<evidence type="ECO:0000256" key="10">
    <source>
        <dbReference type="RuleBase" id="RU003410"/>
    </source>
</evidence>
<dbReference type="EMBL" id="VSKL01000001">
    <property type="protein sequence ID" value="TYB75409.1"/>
    <property type="molecule type" value="Genomic_DNA"/>
</dbReference>
<keyword evidence="3" id="KW-0021">Allosteric enzyme</keyword>
<comment type="similarity">
    <text evidence="1 10">Belongs to the ribonucleoside diphosphate reductase large chain family.</text>
</comment>
<feature type="domain" description="ATP-cone" evidence="11">
    <location>
        <begin position="1"/>
        <end position="91"/>
    </location>
</feature>
<dbReference type="RefSeq" id="WP_066248794.1">
    <property type="nucleotide sequence ID" value="NZ_VSKL01000001.1"/>
</dbReference>
<dbReference type="NCBIfam" id="TIGR02506">
    <property type="entry name" value="NrdE_NrdA"/>
    <property type="match status" value="1"/>
</dbReference>
<keyword evidence="5 9" id="KW-0067">ATP-binding</keyword>
<dbReference type="GO" id="GO:0005971">
    <property type="term" value="C:ribonucleoside-diphosphate reductase complex"/>
    <property type="evidence" value="ECO:0007669"/>
    <property type="project" value="TreeGrafter"/>
</dbReference>
<dbReference type="Proteomes" id="UP000324358">
    <property type="component" value="Unassembled WGS sequence"/>
</dbReference>
<organism evidence="12 13">
    <name type="scientific">Bizionia algoritergicola</name>
    <dbReference type="NCBI Taxonomy" id="291187"/>
    <lineage>
        <taxon>Bacteria</taxon>
        <taxon>Pseudomonadati</taxon>
        <taxon>Bacteroidota</taxon>
        <taxon>Flavobacteriia</taxon>
        <taxon>Flavobacteriales</taxon>
        <taxon>Flavobacteriaceae</taxon>
        <taxon>Bizionia</taxon>
    </lineage>
</organism>
<comment type="catalytic activity">
    <reaction evidence="8 10">
        <text>a 2'-deoxyribonucleoside 5'-diphosphate + [thioredoxin]-disulfide + H2O = a ribonucleoside 5'-diphosphate + [thioredoxin]-dithiol</text>
        <dbReference type="Rhea" id="RHEA:23252"/>
        <dbReference type="Rhea" id="RHEA-COMP:10698"/>
        <dbReference type="Rhea" id="RHEA-COMP:10700"/>
        <dbReference type="ChEBI" id="CHEBI:15377"/>
        <dbReference type="ChEBI" id="CHEBI:29950"/>
        <dbReference type="ChEBI" id="CHEBI:50058"/>
        <dbReference type="ChEBI" id="CHEBI:57930"/>
        <dbReference type="ChEBI" id="CHEBI:73316"/>
        <dbReference type="EC" id="1.17.4.1"/>
    </reaction>
</comment>
<dbReference type="SUPFAM" id="SSF51998">
    <property type="entry name" value="PFL-like glycyl radical enzymes"/>
    <property type="match status" value="1"/>
</dbReference>
<comment type="function">
    <text evidence="10">Provides the precursors necessary for DNA synthesis. Catalyzes the biosynthesis of deoxyribonucleotides from the corresponding ribonucleotides.</text>
</comment>
<dbReference type="PANTHER" id="PTHR11573">
    <property type="entry name" value="RIBONUCLEOSIDE-DIPHOSPHATE REDUCTASE LARGE CHAIN"/>
    <property type="match status" value="1"/>
</dbReference>
<dbReference type="InterPro" id="IPR013509">
    <property type="entry name" value="RNR_lsu_N"/>
</dbReference>
<keyword evidence="4 9" id="KW-0547">Nucleotide-binding</keyword>
<dbReference type="Pfam" id="PF02867">
    <property type="entry name" value="Ribonuc_red_lgC"/>
    <property type="match status" value="1"/>
</dbReference>
<dbReference type="Pfam" id="PF00317">
    <property type="entry name" value="Ribonuc_red_lgN"/>
    <property type="match status" value="1"/>
</dbReference>
<dbReference type="InterPro" id="IPR005144">
    <property type="entry name" value="ATP-cone_dom"/>
</dbReference>
<evidence type="ECO:0000256" key="2">
    <source>
        <dbReference type="ARBA" id="ARBA00012274"/>
    </source>
</evidence>
<sequence>MYVLKRDGRKELMMFDKITARVRKLCYGLNELVDPLKVAMRVIEGLYDGVTTSELDNLAAEIAATMTTAHPDYARLAARISVSNLHKKTKKTFSEVMHDLYTYVNPRTGKDAPLLSDEVYQVIMDNKDKLDSTIIYNRDFGYDYFGFKTLERSYLLKLNGEIAERPQHMLMRVSIGIHLNDLDAALETYELMSKKYFTHATPTLFNSGTPKPQMSSCFLLTMKDDSIDGIYDTLKQTAKISQSAGGIGLAIHNVRATGSYISGTNGTSNGIVPMLKVFNDTARYVDQGGGKRKGSFAMYLETWHADIFDFLDLKKNHGKEEMRARDLFYAMWISDLFMERVQEDGKWTLMCPNECPGMDEVHSEEFEALYLKYEAAGKGRKTIKARELWEKILESQIETGTPYMLYKDAANRKSNQKNLGTIRSSNLCTEIMEYTSPDEVAVCNLASIALPMFIKNGEFDHKELYKITKRVTKNLNRVIDRNYYPVKEAENSNFRHRPVGLGVQGLADTFIKLRMPFTSDAAKKLNQEIFETLYFAAVTASMEEATADGPYQTYEGSPISQGEFQHNLWGINDDELSGRWDWAKLRGEVKKHGVRNSLLVAPMPTASTSQILGNNECFEPYTSNIYTRRVLSGEFIIVNKHLLEDLVELGLWNDSLKQDIMRANGSVQDIESIPQDIKELYKTVWELSMKDIIDMSRHRGYFIDQSQSLNLFMEGATMAKLTSMHFYAWKSGLKTGMYYLRTKSAVDAIKFTLDTKKKEQPVAEAIIEPAPMVDTVMEQQKQQAVKTAAKFSEKQTSEEVEPMSADEMKALIAQAKEAEGDDCLMCGS</sequence>
<dbReference type="GO" id="GO:0004748">
    <property type="term" value="F:ribonucleoside-diphosphate reductase activity, thioredoxin disulfide as acceptor"/>
    <property type="evidence" value="ECO:0007669"/>
    <property type="project" value="UniProtKB-EC"/>
</dbReference>
<dbReference type="InterPro" id="IPR000788">
    <property type="entry name" value="RNR_lg_C"/>
</dbReference>
<gene>
    <name evidence="12" type="ORF">ES675_04605</name>
</gene>
<accession>A0A5D0R308</accession>
<dbReference type="UniPathway" id="UPA00326"/>
<dbReference type="PROSITE" id="PS00089">
    <property type="entry name" value="RIBORED_LARGE"/>
    <property type="match status" value="1"/>
</dbReference>
<dbReference type="PROSITE" id="PS51161">
    <property type="entry name" value="ATP_CONE"/>
    <property type="match status" value="1"/>
</dbReference>